<dbReference type="InterPro" id="IPR036291">
    <property type="entry name" value="NAD(P)-bd_dom_sf"/>
</dbReference>
<name>W4K9T0_HETIT</name>
<dbReference type="PANTHER" id="PTHR47129:SF1">
    <property type="entry name" value="NMRA-LIKE DOMAIN-CONTAINING PROTEIN"/>
    <property type="match status" value="1"/>
</dbReference>
<dbReference type="SUPFAM" id="SSF51735">
    <property type="entry name" value="NAD(P)-binding Rossmann-fold domains"/>
    <property type="match status" value="1"/>
</dbReference>
<dbReference type="InterPro" id="IPR016040">
    <property type="entry name" value="NAD(P)-bd_dom"/>
</dbReference>
<reference evidence="2 3" key="1">
    <citation type="journal article" date="2012" name="New Phytol.">
        <title>Insight into trade-off between wood decay and parasitism from the genome of a fungal forest pathogen.</title>
        <authorList>
            <person name="Olson A."/>
            <person name="Aerts A."/>
            <person name="Asiegbu F."/>
            <person name="Belbahri L."/>
            <person name="Bouzid O."/>
            <person name="Broberg A."/>
            <person name="Canback B."/>
            <person name="Coutinho P.M."/>
            <person name="Cullen D."/>
            <person name="Dalman K."/>
            <person name="Deflorio G."/>
            <person name="van Diepen L.T."/>
            <person name="Dunand C."/>
            <person name="Duplessis S."/>
            <person name="Durling M."/>
            <person name="Gonthier P."/>
            <person name="Grimwood J."/>
            <person name="Fossdal C.G."/>
            <person name="Hansson D."/>
            <person name="Henrissat B."/>
            <person name="Hietala A."/>
            <person name="Himmelstrand K."/>
            <person name="Hoffmeister D."/>
            <person name="Hogberg N."/>
            <person name="James T.Y."/>
            <person name="Karlsson M."/>
            <person name="Kohler A."/>
            <person name="Kues U."/>
            <person name="Lee Y.H."/>
            <person name="Lin Y.C."/>
            <person name="Lind M."/>
            <person name="Lindquist E."/>
            <person name="Lombard V."/>
            <person name="Lucas S."/>
            <person name="Lunden K."/>
            <person name="Morin E."/>
            <person name="Murat C."/>
            <person name="Park J."/>
            <person name="Raffaello T."/>
            <person name="Rouze P."/>
            <person name="Salamov A."/>
            <person name="Schmutz J."/>
            <person name="Solheim H."/>
            <person name="Stahlberg J."/>
            <person name="Velez H."/>
            <person name="de Vries R.P."/>
            <person name="Wiebenga A."/>
            <person name="Woodward S."/>
            <person name="Yakovlev I."/>
            <person name="Garbelotto M."/>
            <person name="Martin F."/>
            <person name="Grigoriev I.V."/>
            <person name="Stenlid J."/>
        </authorList>
    </citation>
    <scope>NUCLEOTIDE SEQUENCE [LARGE SCALE GENOMIC DNA]</scope>
    <source>
        <strain evidence="2 3">TC 32-1</strain>
    </source>
</reference>
<evidence type="ECO:0000259" key="1">
    <source>
        <dbReference type="Pfam" id="PF13460"/>
    </source>
</evidence>
<dbReference type="Pfam" id="PF13460">
    <property type="entry name" value="NAD_binding_10"/>
    <property type="match status" value="1"/>
</dbReference>
<keyword evidence="3" id="KW-1185">Reference proteome</keyword>
<dbReference type="GeneID" id="20675578"/>
<protein>
    <recommendedName>
        <fullName evidence="1">NAD(P)-binding domain-containing protein</fullName>
    </recommendedName>
</protein>
<dbReference type="eggNOG" id="ENOG502S0NM">
    <property type="taxonomic scope" value="Eukaryota"/>
</dbReference>
<dbReference type="OrthoDB" id="419598at2759"/>
<dbReference type="STRING" id="747525.W4K9T0"/>
<organism evidence="2 3">
    <name type="scientific">Heterobasidion irregulare (strain TC 32-1)</name>
    <dbReference type="NCBI Taxonomy" id="747525"/>
    <lineage>
        <taxon>Eukaryota</taxon>
        <taxon>Fungi</taxon>
        <taxon>Dikarya</taxon>
        <taxon>Basidiomycota</taxon>
        <taxon>Agaricomycotina</taxon>
        <taxon>Agaricomycetes</taxon>
        <taxon>Russulales</taxon>
        <taxon>Bondarzewiaceae</taxon>
        <taxon>Heterobasidion</taxon>
        <taxon>Heterobasidion annosum species complex</taxon>
    </lineage>
</organism>
<evidence type="ECO:0000313" key="3">
    <source>
        <dbReference type="Proteomes" id="UP000030671"/>
    </source>
</evidence>
<feature type="domain" description="NAD(P)-binding" evidence="1">
    <location>
        <begin position="34"/>
        <end position="170"/>
    </location>
</feature>
<dbReference type="PANTHER" id="PTHR47129">
    <property type="entry name" value="QUINONE OXIDOREDUCTASE 2"/>
    <property type="match status" value="1"/>
</dbReference>
<dbReference type="Gene3D" id="3.90.25.10">
    <property type="entry name" value="UDP-galactose 4-epimerase, domain 1"/>
    <property type="match status" value="1"/>
</dbReference>
<dbReference type="HOGENOM" id="CLU_007383_10_4_1"/>
<evidence type="ECO:0000313" key="2">
    <source>
        <dbReference type="EMBL" id="ETW82538.1"/>
    </source>
</evidence>
<dbReference type="KEGG" id="hir:HETIRDRAFT_444413"/>
<accession>W4K9T0</accession>
<dbReference type="AlphaFoldDB" id="W4K9T0"/>
<sequence length="329" mass="35750">MPGHQSTGCPAFGQVGTMLDFSASASIASVESTTGGLGSQILKYILSLNLIPPSQIIISLYNTSSARTDLPSGVQIRQGDFSRPESLDVAFAGADTLLLVSYPSIAHKLRVDSHVNAIDAAKRAGIKRIYYTSLAFADGSVSAVMQAHLDTEAYLKQSGLAYTIVREGIYAESYPLYLGFFDSSKGVDDIYVPGDGPIAWVSREDLGEGMARLIASGTNENQTILFSGPPSNKLTLREVATLLSHCLSRPLALHIVDVEEYVQRFHDETSPWATEAFLRAWAKTFDAMARGETGKVDDLLERILGRPLRSVEEVVRNKLDQEAVTQYAK</sequence>
<dbReference type="Proteomes" id="UP000030671">
    <property type="component" value="Unassembled WGS sequence"/>
</dbReference>
<dbReference type="Gene3D" id="3.40.50.720">
    <property type="entry name" value="NAD(P)-binding Rossmann-like Domain"/>
    <property type="match status" value="1"/>
</dbReference>
<dbReference type="InterPro" id="IPR052718">
    <property type="entry name" value="NmrA-type_oxidoreductase"/>
</dbReference>
<proteinExistence type="predicted"/>
<dbReference type="InParanoid" id="W4K9T0"/>
<dbReference type="EMBL" id="KI925457">
    <property type="protein sequence ID" value="ETW82538.1"/>
    <property type="molecule type" value="Genomic_DNA"/>
</dbReference>
<dbReference type="RefSeq" id="XP_009544893.1">
    <property type="nucleotide sequence ID" value="XM_009546598.1"/>
</dbReference>
<gene>
    <name evidence="2" type="ORF">HETIRDRAFT_444413</name>
</gene>